<evidence type="ECO:0000313" key="6">
    <source>
        <dbReference type="Proteomes" id="UP000315312"/>
    </source>
</evidence>
<gene>
    <name evidence="5" type="ORF">IP97_01338</name>
</gene>
<dbReference type="CDD" id="cd02440">
    <property type="entry name" value="AdoMet_MTases"/>
    <property type="match status" value="1"/>
</dbReference>
<evidence type="ECO:0000256" key="3">
    <source>
        <dbReference type="ARBA" id="ARBA00022679"/>
    </source>
</evidence>
<comment type="caution">
    <text evidence="5">The sequence shown here is derived from an EMBL/GenBank/DDBJ whole genome shotgun (WGS) entry which is preliminary data.</text>
</comment>
<dbReference type="AlphaFoldDB" id="A0A562KJT8"/>
<name>A0A562KJT8_9FLAO</name>
<dbReference type="Proteomes" id="UP000315312">
    <property type="component" value="Unassembled WGS sequence"/>
</dbReference>
<dbReference type="OrthoDB" id="9778208at2"/>
<dbReference type="GO" id="GO:0008757">
    <property type="term" value="F:S-adenosylmethionine-dependent methyltransferase activity"/>
    <property type="evidence" value="ECO:0007669"/>
    <property type="project" value="InterPro"/>
</dbReference>
<dbReference type="Gene3D" id="3.40.50.150">
    <property type="entry name" value="Vaccinia Virus protein VP39"/>
    <property type="match status" value="1"/>
</dbReference>
<keyword evidence="2 5" id="KW-0489">Methyltransferase</keyword>
<organism evidence="5 6">
    <name type="scientific">Flavobacterium cheniae</name>
    <dbReference type="NCBI Taxonomy" id="295428"/>
    <lineage>
        <taxon>Bacteria</taxon>
        <taxon>Pseudomonadati</taxon>
        <taxon>Bacteroidota</taxon>
        <taxon>Flavobacteriia</taxon>
        <taxon>Flavobacteriales</taxon>
        <taxon>Flavobacteriaceae</taxon>
        <taxon>Flavobacterium</taxon>
    </lineage>
</organism>
<evidence type="ECO:0000256" key="4">
    <source>
        <dbReference type="ARBA" id="ARBA00022691"/>
    </source>
</evidence>
<dbReference type="RefSeq" id="WP_133607666.1">
    <property type="nucleotide sequence ID" value="NZ_SNZC01000001.1"/>
</dbReference>
<dbReference type="InterPro" id="IPR008854">
    <property type="entry name" value="TPMT"/>
</dbReference>
<keyword evidence="4" id="KW-0949">S-adenosyl-L-methionine</keyword>
<keyword evidence="1" id="KW-0597">Phosphoprotein</keyword>
<keyword evidence="3 5" id="KW-0808">Transferase</keyword>
<sequence>MNYWEERYQKGETGWDAGKITTPIKEYIDQLTNKNLKILIPGAGNGYEFDYLIEKGFKNVYVIDIAETPLENIKKRKPEFATHLLHADFFSLETKFDLILEQTFFCALPPEMRPQYVEKMASILNPKGKLAGLLFDFPLTSEGPPFGGSKEEYINRFAPKFEIKKLERSYNSIKPRENKELFFIFEVK</sequence>
<accession>A0A562KJT8</accession>
<dbReference type="SUPFAM" id="SSF53335">
    <property type="entry name" value="S-adenosyl-L-methionine-dependent methyltransferases"/>
    <property type="match status" value="1"/>
</dbReference>
<evidence type="ECO:0000313" key="5">
    <source>
        <dbReference type="EMBL" id="TWH95660.1"/>
    </source>
</evidence>
<evidence type="ECO:0000256" key="2">
    <source>
        <dbReference type="ARBA" id="ARBA00022603"/>
    </source>
</evidence>
<evidence type="ECO:0000256" key="1">
    <source>
        <dbReference type="ARBA" id="ARBA00022553"/>
    </source>
</evidence>
<proteinExistence type="predicted"/>
<dbReference type="Pfam" id="PF05724">
    <property type="entry name" value="TPMT"/>
    <property type="match status" value="1"/>
</dbReference>
<dbReference type="EMBL" id="VLKM01000004">
    <property type="protein sequence ID" value="TWH95660.1"/>
    <property type="molecule type" value="Genomic_DNA"/>
</dbReference>
<dbReference type="InterPro" id="IPR029063">
    <property type="entry name" value="SAM-dependent_MTases_sf"/>
</dbReference>
<dbReference type="GO" id="GO:0032259">
    <property type="term" value="P:methylation"/>
    <property type="evidence" value="ECO:0007669"/>
    <property type="project" value="UniProtKB-KW"/>
</dbReference>
<dbReference type="PROSITE" id="PS51585">
    <property type="entry name" value="SAM_MT_TPMT"/>
    <property type="match status" value="1"/>
</dbReference>
<keyword evidence="6" id="KW-1185">Reference proteome</keyword>
<dbReference type="PANTHER" id="PTHR32183">
    <property type="match status" value="1"/>
</dbReference>
<protein>
    <submittedName>
        <fullName evidence="5">Thiopurine S-methyltransferase</fullName>
    </submittedName>
</protein>
<dbReference type="PANTHER" id="PTHR32183:SF11">
    <property type="entry name" value="THIOL METHYLTRANSFERASE 2-RELATED"/>
    <property type="match status" value="1"/>
</dbReference>
<reference evidence="5 6" key="1">
    <citation type="journal article" date="2015" name="Stand. Genomic Sci.">
        <title>Genomic Encyclopedia of Bacterial and Archaeal Type Strains, Phase III: the genomes of soil and plant-associated and newly described type strains.</title>
        <authorList>
            <person name="Whitman W.B."/>
            <person name="Woyke T."/>
            <person name="Klenk H.P."/>
            <person name="Zhou Y."/>
            <person name="Lilburn T.G."/>
            <person name="Beck B.J."/>
            <person name="De Vos P."/>
            <person name="Vandamme P."/>
            <person name="Eisen J.A."/>
            <person name="Garrity G."/>
            <person name="Hugenholtz P."/>
            <person name="Kyrpides N.C."/>
        </authorList>
    </citation>
    <scope>NUCLEOTIDE SEQUENCE [LARGE SCALE GENOMIC DNA]</scope>
    <source>
        <strain evidence="5 6">CGMCC 1.6844</strain>
    </source>
</reference>